<gene>
    <name evidence="1" type="ORF">LSAT_V11C500277050</name>
</gene>
<reference evidence="1 2" key="1">
    <citation type="journal article" date="2017" name="Nat. Commun.">
        <title>Genome assembly with in vitro proximity ligation data and whole-genome triplication in lettuce.</title>
        <authorList>
            <person name="Reyes-Chin-Wo S."/>
            <person name="Wang Z."/>
            <person name="Yang X."/>
            <person name="Kozik A."/>
            <person name="Arikit S."/>
            <person name="Song C."/>
            <person name="Xia L."/>
            <person name="Froenicke L."/>
            <person name="Lavelle D.O."/>
            <person name="Truco M.J."/>
            <person name="Xia R."/>
            <person name="Zhu S."/>
            <person name="Xu C."/>
            <person name="Xu H."/>
            <person name="Xu X."/>
            <person name="Cox K."/>
            <person name="Korf I."/>
            <person name="Meyers B.C."/>
            <person name="Michelmore R.W."/>
        </authorList>
    </citation>
    <scope>NUCLEOTIDE SEQUENCE [LARGE SCALE GENOMIC DNA]</scope>
    <source>
        <strain evidence="2">cv. Salinas</strain>
        <tissue evidence="1">Seedlings</tissue>
    </source>
</reference>
<dbReference type="PANTHER" id="PTHR31973">
    <property type="entry name" value="POLYPROTEIN, PUTATIVE-RELATED"/>
    <property type="match status" value="1"/>
</dbReference>
<organism evidence="1 2">
    <name type="scientific">Lactuca sativa</name>
    <name type="common">Garden lettuce</name>
    <dbReference type="NCBI Taxonomy" id="4236"/>
    <lineage>
        <taxon>Eukaryota</taxon>
        <taxon>Viridiplantae</taxon>
        <taxon>Streptophyta</taxon>
        <taxon>Embryophyta</taxon>
        <taxon>Tracheophyta</taxon>
        <taxon>Spermatophyta</taxon>
        <taxon>Magnoliopsida</taxon>
        <taxon>eudicotyledons</taxon>
        <taxon>Gunneridae</taxon>
        <taxon>Pentapetalae</taxon>
        <taxon>asterids</taxon>
        <taxon>campanulids</taxon>
        <taxon>Asterales</taxon>
        <taxon>Asteraceae</taxon>
        <taxon>Cichorioideae</taxon>
        <taxon>Cichorieae</taxon>
        <taxon>Lactucinae</taxon>
        <taxon>Lactuca</taxon>
    </lineage>
</organism>
<evidence type="ECO:0000313" key="1">
    <source>
        <dbReference type="EMBL" id="KAJ0206120.1"/>
    </source>
</evidence>
<comment type="caution">
    <text evidence="1">The sequence shown here is derived from an EMBL/GenBank/DDBJ whole genome shotgun (WGS) entry which is preliminary data.</text>
</comment>
<dbReference type="AlphaFoldDB" id="A0A9R1VH65"/>
<accession>A0A9R1VH65</accession>
<name>A0A9R1VH65_LACSA</name>
<dbReference type="Proteomes" id="UP000235145">
    <property type="component" value="Unassembled WGS sequence"/>
</dbReference>
<keyword evidence="2" id="KW-1185">Reference proteome</keyword>
<dbReference type="EMBL" id="NBSK02000005">
    <property type="protein sequence ID" value="KAJ0206120.1"/>
    <property type="molecule type" value="Genomic_DNA"/>
</dbReference>
<dbReference type="PANTHER" id="PTHR31973:SF189">
    <property type="entry name" value="TRANSPOSASE, MUDR, PLANT, MULE TRANSPOSASE DOMAIN PROTEIN-RELATED"/>
    <property type="match status" value="1"/>
</dbReference>
<evidence type="ECO:0008006" key="3">
    <source>
        <dbReference type="Google" id="ProtNLM"/>
    </source>
</evidence>
<protein>
    <recommendedName>
        <fullName evidence="3">Transposase MuDR plant domain-containing protein</fullName>
    </recommendedName>
</protein>
<proteinExistence type="predicted"/>
<sequence>MFTDVDFSSMTYYEFMNFFEHFMHEECKKFYYCEPGNSVMEGLNPISNDVEYVAFIFYAYRTYGVISVYVDHIGVGVDGWLDDDDNDVDEHESCIDGENEDNIDEVRNVAFEFNEVVVHMNRTSNDPFLSKLCVNDEDENNIVDDDKGRGVEVNIQTHYIFNELLHWKKQKPIIGMRFKGPGQVKSMLCNYVVANGYQLTRLLVRCSKGACTFRLWGSWMSDEESFQIKSLKVDHNCDRNFNFGSLVTYAWIGSHYTKEIV</sequence>
<evidence type="ECO:0000313" key="2">
    <source>
        <dbReference type="Proteomes" id="UP000235145"/>
    </source>
</evidence>